<dbReference type="GeneID" id="66065404"/>
<reference evidence="10" key="3">
    <citation type="submission" date="2020-03" db="EMBL/GenBank/DDBJ databases">
        <title>A mixture of massive structural variations and highly conserved coding sequences in Ustilaginoidea virens genome.</title>
        <authorList>
            <person name="Zhang K."/>
            <person name="Zhao Z."/>
            <person name="Zhang Z."/>
            <person name="Li Y."/>
            <person name="Hsiang T."/>
            <person name="Sun W."/>
        </authorList>
    </citation>
    <scope>NUCLEOTIDE SEQUENCE</scope>
    <source>
        <strain evidence="10">UV-8b</strain>
    </source>
</reference>
<evidence type="ECO:0000256" key="5">
    <source>
        <dbReference type="ARBA" id="ARBA00023002"/>
    </source>
</evidence>
<dbReference type="PANTHER" id="PTHR24305">
    <property type="entry name" value="CYTOCHROME P450"/>
    <property type="match status" value="1"/>
</dbReference>
<evidence type="ECO:0000256" key="1">
    <source>
        <dbReference type="ARBA" id="ARBA00001971"/>
    </source>
</evidence>
<dbReference type="PRINTS" id="PR00463">
    <property type="entry name" value="EP450I"/>
</dbReference>
<gene>
    <name evidence="10" type="ORF">UV8b_04626</name>
    <name evidence="9" type="ORF">UVI_02028960</name>
</gene>
<evidence type="ECO:0000313" key="9">
    <source>
        <dbReference type="EMBL" id="GAO14689.1"/>
    </source>
</evidence>
<dbReference type="PANTHER" id="PTHR24305:SF157">
    <property type="entry name" value="N-ACETYLTRYPTOPHAN 6-HYDROXYLASE IVOC-RELATED"/>
    <property type="match status" value="1"/>
</dbReference>
<dbReference type="STRING" id="1159556.A0A063C6I8"/>
<dbReference type="PRINTS" id="PR00385">
    <property type="entry name" value="P450"/>
</dbReference>
<dbReference type="Gene3D" id="1.10.630.10">
    <property type="entry name" value="Cytochrome P450"/>
    <property type="match status" value="1"/>
</dbReference>
<dbReference type="HOGENOM" id="CLU_001570_14_4_1"/>
<dbReference type="GO" id="GO:0004497">
    <property type="term" value="F:monooxygenase activity"/>
    <property type="evidence" value="ECO:0007669"/>
    <property type="project" value="UniProtKB-KW"/>
</dbReference>
<evidence type="ECO:0000256" key="4">
    <source>
        <dbReference type="ARBA" id="ARBA00022723"/>
    </source>
</evidence>
<dbReference type="EMBL" id="BBTG02000012">
    <property type="protein sequence ID" value="GAO14689.1"/>
    <property type="molecule type" value="Genomic_DNA"/>
</dbReference>
<dbReference type="EMBL" id="CP072756">
    <property type="protein sequence ID" value="QUC20385.1"/>
    <property type="molecule type" value="Genomic_DNA"/>
</dbReference>
<evidence type="ECO:0000256" key="7">
    <source>
        <dbReference type="ARBA" id="ARBA00023033"/>
    </source>
</evidence>
<keyword evidence="4 8" id="KW-0479">Metal-binding</keyword>
<dbReference type="Pfam" id="PF00067">
    <property type="entry name" value="p450"/>
    <property type="match status" value="1"/>
</dbReference>
<evidence type="ECO:0000313" key="12">
    <source>
        <dbReference type="Proteomes" id="UP000054053"/>
    </source>
</evidence>
<evidence type="ECO:0000313" key="10">
    <source>
        <dbReference type="EMBL" id="QUC20385.1"/>
    </source>
</evidence>
<accession>A0A063C6I8</accession>
<comment type="similarity">
    <text evidence="2">Belongs to the cytochrome P450 family.</text>
</comment>
<dbReference type="Proteomes" id="UP000027002">
    <property type="component" value="Chromosome 4"/>
</dbReference>
<dbReference type="Proteomes" id="UP000054053">
    <property type="component" value="Unassembled WGS sequence"/>
</dbReference>
<name>A0A063C6I8_USTVR</name>
<reference evidence="9" key="1">
    <citation type="journal article" date="2016" name="Genome Announc.">
        <title>Genome Sequence of Ustilaginoidea virens IPU010, a Rice Pathogenic Fungus Causing False Smut.</title>
        <authorList>
            <person name="Kumagai T."/>
            <person name="Ishii T."/>
            <person name="Terai G."/>
            <person name="Umemura M."/>
            <person name="Machida M."/>
            <person name="Asai K."/>
        </authorList>
    </citation>
    <scope>NUCLEOTIDE SEQUENCE [LARGE SCALE GENOMIC DNA]</scope>
    <source>
        <strain evidence="9">IPU010</strain>
    </source>
</reference>
<reference evidence="12" key="2">
    <citation type="journal article" date="2016" name="Genome Announc.">
        <title>Genome sequence of Ustilaginoidea virens IPU010, a rice pathogenic fungus causing false smut.</title>
        <authorList>
            <person name="Kumagai T."/>
            <person name="Ishii T."/>
            <person name="Terai G."/>
            <person name="Umemura M."/>
            <person name="Machida M."/>
            <person name="Asai K."/>
        </authorList>
    </citation>
    <scope>NUCLEOTIDE SEQUENCE [LARGE SCALE GENOMIC DNA]</scope>
    <source>
        <strain evidence="12">IPU010</strain>
    </source>
</reference>
<dbReference type="InterPro" id="IPR036396">
    <property type="entry name" value="Cyt_P450_sf"/>
</dbReference>
<evidence type="ECO:0000313" key="11">
    <source>
        <dbReference type="Proteomes" id="UP000027002"/>
    </source>
</evidence>
<dbReference type="InterPro" id="IPR002401">
    <property type="entry name" value="Cyt_P450_E_grp-I"/>
</dbReference>
<protein>
    <submittedName>
        <fullName evidence="9">Uncharacterized protein</fullName>
    </submittedName>
</protein>
<dbReference type="GO" id="GO:0005506">
    <property type="term" value="F:iron ion binding"/>
    <property type="evidence" value="ECO:0007669"/>
    <property type="project" value="InterPro"/>
</dbReference>
<keyword evidence="3 8" id="KW-0349">Heme</keyword>
<keyword evidence="6 8" id="KW-0408">Iron</keyword>
<dbReference type="OrthoDB" id="3945418at2759"/>
<evidence type="ECO:0000256" key="8">
    <source>
        <dbReference type="PIRSR" id="PIRSR602401-1"/>
    </source>
</evidence>
<comment type="cofactor">
    <cofactor evidence="1 8">
        <name>heme</name>
        <dbReference type="ChEBI" id="CHEBI:30413"/>
    </cofactor>
</comment>
<dbReference type="SUPFAM" id="SSF48264">
    <property type="entry name" value="Cytochrome P450"/>
    <property type="match status" value="1"/>
</dbReference>
<keyword evidence="7" id="KW-0503">Monooxygenase</keyword>
<dbReference type="AlphaFoldDB" id="A0A063C6I8"/>
<evidence type="ECO:0000256" key="2">
    <source>
        <dbReference type="ARBA" id="ARBA00010617"/>
    </source>
</evidence>
<dbReference type="CDD" id="cd11062">
    <property type="entry name" value="CYP58-like"/>
    <property type="match status" value="1"/>
</dbReference>
<feature type="binding site" description="axial binding residue" evidence="8">
    <location>
        <position position="449"/>
    </location>
    <ligand>
        <name>heme</name>
        <dbReference type="ChEBI" id="CHEBI:30413"/>
    </ligand>
    <ligandPart>
        <name>Fe</name>
        <dbReference type="ChEBI" id="CHEBI:18248"/>
    </ligandPart>
</feature>
<sequence>MSLFLFEKLSLARVLAWCFAAFVLHRIYRCVYNLYFHPLSKFPGPRLAAATSLYEFWFDVIRDGLYIWEVEKMHDKYGPIVRVNPRELHIRDSSYYNMIYTLTDHEVQKDIGQVDGLAFPGSLVTTVDHHLHRVRRGYLNPYFSKRSLHALETTVRERIGRLCQRLESLAATDEVVILDRAFGAMTADIITKYLYGEHYDYLGSPGFFVALTEMFYEITGGANLARFLPSTAILLRKLPISILRRFSPGAATLLTHQQDIHRRMAALMADENARKANSGMLTSLLDDDIPAEEKGVTRILNEGIVILIAGTETTARSISVGLFYLLQDKEHIRKLREEIGAIRTSDETPPLSELERLPYLRAVVRESLRLSFGAVLRLPRIAPNKVLKYGDYDIPQGTPLSQSAYFVNTDPALFPDPMVFDPSRWIKAQESGVNLESYLANFTKGTRGCLGIQLAYAEMYLALASIICKFDMELYETSVEHVQCRRVRLLGYPDPDPRSVNSRGQVMVKITGTV</sequence>
<dbReference type="InterPro" id="IPR050121">
    <property type="entry name" value="Cytochrome_P450_monoxygenase"/>
</dbReference>
<proteinExistence type="inferred from homology"/>
<dbReference type="GO" id="GO:0020037">
    <property type="term" value="F:heme binding"/>
    <property type="evidence" value="ECO:0007669"/>
    <property type="project" value="InterPro"/>
</dbReference>
<keyword evidence="11" id="KW-1185">Reference proteome</keyword>
<dbReference type="KEGG" id="uvi:66065404"/>
<keyword evidence="5" id="KW-0560">Oxidoreductase</keyword>
<dbReference type="RefSeq" id="XP_042998058.1">
    <property type="nucleotide sequence ID" value="XM_043142124.1"/>
</dbReference>
<evidence type="ECO:0000256" key="3">
    <source>
        <dbReference type="ARBA" id="ARBA00022617"/>
    </source>
</evidence>
<dbReference type="InterPro" id="IPR001128">
    <property type="entry name" value="Cyt_P450"/>
</dbReference>
<evidence type="ECO:0000256" key="6">
    <source>
        <dbReference type="ARBA" id="ARBA00023004"/>
    </source>
</evidence>
<organism evidence="9 12">
    <name type="scientific">Ustilaginoidea virens</name>
    <name type="common">Rice false smut fungus</name>
    <name type="synonym">Villosiclava virens</name>
    <dbReference type="NCBI Taxonomy" id="1159556"/>
    <lineage>
        <taxon>Eukaryota</taxon>
        <taxon>Fungi</taxon>
        <taxon>Dikarya</taxon>
        <taxon>Ascomycota</taxon>
        <taxon>Pezizomycotina</taxon>
        <taxon>Sordariomycetes</taxon>
        <taxon>Hypocreomycetidae</taxon>
        <taxon>Hypocreales</taxon>
        <taxon>Clavicipitaceae</taxon>
        <taxon>Ustilaginoidea</taxon>
    </lineage>
</organism>
<dbReference type="GO" id="GO:0016705">
    <property type="term" value="F:oxidoreductase activity, acting on paired donors, with incorporation or reduction of molecular oxygen"/>
    <property type="evidence" value="ECO:0007669"/>
    <property type="project" value="InterPro"/>
</dbReference>